<dbReference type="Gene3D" id="1.10.10.10">
    <property type="entry name" value="Winged helix-like DNA-binding domain superfamily/Winged helix DNA-binding domain"/>
    <property type="match status" value="1"/>
</dbReference>
<evidence type="ECO:0000259" key="5">
    <source>
        <dbReference type="PROSITE" id="PS50931"/>
    </source>
</evidence>
<feature type="domain" description="HTH lysR-type" evidence="5">
    <location>
        <begin position="1"/>
        <end position="58"/>
    </location>
</feature>
<dbReference type="PRINTS" id="PR00039">
    <property type="entry name" value="HTHLYSR"/>
</dbReference>
<evidence type="ECO:0000256" key="3">
    <source>
        <dbReference type="ARBA" id="ARBA00023125"/>
    </source>
</evidence>
<evidence type="ECO:0000313" key="6">
    <source>
        <dbReference type="EMBL" id="RZQ60098.1"/>
    </source>
</evidence>
<keyword evidence="4" id="KW-0804">Transcription</keyword>
<comment type="caution">
    <text evidence="6">The sequence shown here is derived from an EMBL/GenBank/DDBJ whole genome shotgun (WGS) entry which is preliminary data.</text>
</comment>
<dbReference type="SUPFAM" id="SSF46785">
    <property type="entry name" value="Winged helix' DNA-binding domain"/>
    <property type="match status" value="1"/>
</dbReference>
<dbReference type="InterPro" id="IPR036390">
    <property type="entry name" value="WH_DNA-bd_sf"/>
</dbReference>
<dbReference type="FunFam" id="1.10.10.10:FF:000001">
    <property type="entry name" value="LysR family transcriptional regulator"/>
    <property type="match status" value="1"/>
</dbReference>
<dbReference type="PANTHER" id="PTHR30346">
    <property type="entry name" value="TRANSCRIPTIONAL DUAL REGULATOR HCAR-RELATED"/>
    <property type="match status" value="1"/>
</dbReference>
<keyword evidence="3" id="KW-0238">DNA-binding</keyword>
<evidence type="ECO:0000256" key="4">
    <source>
        <dbReference type="ARBA" id="ARBA00023163"/>
    </source>
</evidence>
<organism evidence="6 7">
    <name type="scientific">Amycolatopsis suaedae</name>
    <dbReference type="NCBI Taxonomy" id="2510978"/>
    <lineage>
        <taxon>Bacteria</taxon>
        <taxon>Bacillati</taxon>
        <taxon>Actinomycetota</taxon>
        <taxon>Actinomycetes</taxon>
        <taxon>Pseudonocardiales</taxon>
        <taxon>Pseudonocardiaceae</taxon>
        <taxon>Amycolatopsis</taxon>
    </lineage>
</organism>
<dbReference type="Pfam" id="PF00126">
    <property type="entry name" value="HTH_1"/>
    <property type="match status" value="1"/>
</dbReference>
<comment type="similarity">
    <text evidence="1">Belongs to the LysR transcriptional regulatory family.</text>
</comment>
<evidence type="ECO:0000256" key="1">
    <source>
        <dbReference type="ARBA" id="ARBA00009437"/>
    </source>
</evidence>
<dbReference type="GO" id="GO:0003677">
    <property type="term" value="F:DNA binding"/>
    <property type="evidence" value="ECO:0007669"/>
    <property type="project" value="UniProtKB-KW"/>
</dbReference>
<dbReference type="AlphaFoldDB" id="A0A4Q7J062"/>
<dbReference type="GO" id="GO:0032993">
    <property type="term" value="C:protein-DNA complex"/>
    <property type="evidence" value="ECO:0007669"/>
    <property type="project" value="TreeGrafter"/>
</dbReference>
<dbReference type="Gene3D" id="3.40.190.290">
    <property type="match status" value="1"/>
</dbReference>
<dbReference type="InterPro" id="IPR000847">
    <property type="entry name" value="LysR_HTH_N"/>
</dbReference>
<proteinExistence type="inferred from homology"/>
<dbReference type="InterPro" id="IPR036388">
    <property type="entry name" value="WH-like_DNA-bd_sf"/>
</dbReference>
<dbReference type="RefSeq" id="WP_130479084.1">
    <property type="nucleotide sequence ID" value="NZ_SFCC01000019.1"/>
</dbReference>
<accession>A0A4Q7J062</accession>
<keyword evidence="2" id="KW-0805">Transcription regulation</keyword>
<dbReference type="GO" id="GO:0003700">
    <property type="term" value="F:DNA-binding transcription factor activity"/>
    <property type="evidence" value="ECO:0007669"/>
    <property type="project" value="InterPro"/>
</dbReference>
<evidence type="ECO:0000256" key="2">
    <source>
        <dbReference type="ARBA" id="ARBA00023015"/>
    </source>
</evidence>
<dbReference type="Pfam" id="PF03466">
    <property type="entry name" value="LysR_substrate"/>
    <property type="match status" value="1"/>
</dbReference>
<dbReference type="InterPro" id="IPR005119">
    <property type="entry name" value="LysR_subst-bd"/>
</dbReference>
<dbReference type="PANTHER" id="PTHR30346:SF29">
    <property type="entry name" value="LYSR SUBSTRATE-BINDING"/>
    <property type="match status" value="1"/>
</dbReference>
<dbReference type="SUPFAM" id="SSF53850">
    <property type="entry name" value="Periplasmic binding protein-like II"/>
    <property type="match status" value="1"/>
</dbReference>
<dbReference type="OrthoDB" id="3181812at2"/>
<gene>
    <name evidence="6" type="ORF">EWH70_30825</name>
</gene>
<dbReference type="Proteomes" id="UP000292003">
    <property type="component" value="Unassembled WGS sequence"/>
</dbReference>
<sequence>MELHQLRYLVAVADEGSFTRAAARLHVAQPGVSAQIRRLERELGEDLFDRTGRSVRLTDAGAAVLPYARAALAAVDGVRLAVDELAGLVRGKVSIGMVTSHPVDLPALLARFHDDHPAVEITLTEDDNDALVTAVLDGRLDAAIVAYGTEPPAGLTAQVVTDEAIFAAVGPGDPLAGRSTIPLSALRDRRLICLPAGGGIRSILDDACTAAGFAPLVPFEAGTPQALVRLAARGLGVAVVPETIAVNHDGVVPLRITRPSLRGRLGFAWRTEGPVSPAARALRGQLAHFDARHSRSSMA</sequence>
<dbReference type="PROSITE" id="PS50931">
    <property type="entry name" value="HTH_LYSR"/>
    <property type="match status" value="1"/>
</dbReference>
<reference evidence="6 7" key="1">
    <citation type="submission" date="2019-02" db="EMBL/GenBank/DDBJ databases">
        <title>Draft genome sequence of Amycolatopsis sp. 8-3EHSu isolated from roots of Suaeda maritima.</title>
        <authorList>
            <person name="Duangmal K."/>
            <person name="Chantavorakit T."/>
        </authorList>
    </citation>
    <scope>NUCLEOTIDE SEQUENCE [LARGE SCALE GENOMIC DNA]</scope>
    <source>
        <strain evidence="6 7">8-3EHSu</strain>
    </source>
</reference>
<keyword evidence="7" id="KW-1185">Reference proteome</keyword>
<evidence type="ECO:0000313" key="7">
    <source>
        <dbReference type="Proteomes" id="UP000292003"/>
    </source>
</evidence>
<dbReference type="EMBL" id="SFCC01000019">
    <property type="protein sequence ID" value="RZQ60098.1"/>
    <property type="molecule type" value="Genomic_DNA"/>
</dbReference>
<name>A0A4Q7J062_9PSEU</name>
<protein>
    <submittedName>
        <fullName evidence="6">LysR family transcriptional regulator</fullName>
    </submittedName>
</protein>